<protein>
    <recommendedName>
        <fullName evidence="1">AAR2 N-terminal domain-containing protein</fullName>
    </recommendedName>
</protein>
<dbReference type="InterPro" id="IPR007946">
    <property type="entry name" value="AAR2"/>
</dbReference>
<keyword evidence="3" id="KW-1185">Reference proteome</keyword>
<name>A0ABR2MNY3_9ASPA</name>
<sequence>MAATMQIDQEIGLELVKTGGTLLLLDVPQLTLFGIDTQMFSVGPNFMGLKMLPPGPHFVYYCSSNKTLCLMCVKFWQTILE</sequence>
<reference evidence="2 3" key="1">
    <citation type="journal article" date="2022" name="Nat. Plants">
        <title>Genomes of leafy and leafless Platanthera orchids illuminate the evolution of mycoheterotrophy.</title>
        <authorList>
            <person name="Li M.H."/>
            <person name="Liu K.W."/>
            <person name="Li Z."/>
            <person name="Lu H.C."/>
            <person name="Ye Q.L."/>
            <person name="Zhang D."/>
            <person name="Wang J.Y."/>
            <person name="Li Y.F."/>
            <person name="Zhong Z.M."/>
            <person name="Liu X."/>
            <person name="Yu X."/>
            <person name="Liu D.K."/>
            <person name="Tu X.D."/>
            <person name="Liu B."/>
            <person name="Hao Y."/>
            <person name="Liao X.Y."/>
            <person name="Jiang Y.T."/>
            <person name="Sun W.H."/>
            <person name="Chen J."/>
            <person name="Chen Y.Q."/>
            <person name="Ai Y."/>
            <person name="Zhai J.W."/>
            <person name="Wu S.S."/>
            <person name="Zhou Z."/>
            <person name="Hsiao Y.Y."/>
            <person name="Wu W.L."/>
            <person name="Chen Y.Y."/>
            <person name="Lin Y.F."/>
            <person name="Hsu J.L."/>
            <person name="Li C.Y."/>
            <person name="Wang Z.W."/>
            <person name="Zhao X."/>
            <person name="Zhong W.Y."/>
            <person name="Ma X.K."/>
            <person name="Ma L."/>
            <person name="Huang J."/>
            <person name="Chen G.Z."/>
            <person name="Huang M.Z."/>
            <person name="Huang L."/>
            <person name="Peng D.H."/>
            <person name="Luo Y.B."/>
            <person name="Zou S.Q."/>
            <person name="Chen S.P."/>
            <person name="Lan S."/>
            <person name="Tsai W.C."/>
            <person name="Van de Peer Y."/>
            <person name="Liu Z.J."/>
        </authorList>
    </citation>
    <scope>NUCLEOTIDE SEQUENCE [LARGE SCALE GENOMIC DNA]</scope>
    <source>
        <strain evidence="2">Lor288</strain>
    </source>
</reference>
<evidence type="ECO:0000259" key="1">
    <source>
        <dbReference type="Pfam" id="PF20981"/>
    </source>
</evidence>
<dbReference type="InterPro" id="IPR038516">
    <property type="entry name" value="AAR2_N_sf"/>
</dbReference>
<dbReference type="PANTHER" id="PTHR12689">
    <property type="entry name" value="A1 CISTRON SPLICING FACTOR AAR2-RELATED"/>
    <property type="match status" value="1"/>
</dbReference>
<evidence type="ECO:0000313" key="2">
    <source>
        <dbReference type="EMBL" id="KAK8965602.1"/>
    </source>
</evidence>
<gene>
    <name evidence="2" type="ORF">KSP40_PGU016199</name>
</gene>
<dbReference type="EMBL" id="JBBWWR010000006">
    <property type="protein sequence ID" value="KAK8965602.1"/>
    <property type="molecule type" value="Genomic_DNA"/>
</dbReference>
<accession>A0ABR2MNY3</accession>
<dbReference type="Pfam" id="PF20981">
    <property type="entry name" value="AAR2_1st"/>
    <property type="match status" value="1"/>
</dbReference>
<dbReference type="InterPro" id="IPR033647">
    <property type="entry name" value="Aar2_N"/>
</dbReference>
<organism evidence="2 3">
    <name type="scientific">Platanthera guangdongensis</name>
    <dbReference type="NCBI Taxonomy" id="2320717"/>
    <lineage>
        <taxon>Eukaryota</taxon>
        <taxon>Viridiplantae</taxon>
        <taxon>Streptophyta</taxon>
        <taxon>Embryophyta</taxon>
        <taxon>Tracheophyta</taxon>
        <taxon>Spermatophyta</taxon>
        <taxon>Magnoliopsida</taxon>
        <taxon>Liliopsida</taxon>
        <taxon>Asparagales</taxon>
        <taxon>Orchidaceae</taxon>
        <taxon>Orchidoideae</taxon>
        <taxon>Orchideae</taxon>
        <taxon>Orchidinae</taxon>
        <taxon>Platanthera</taxon>
    </lineage>
</organism>
<dbReference type="Proteomes" id="UP001412067">
    <property type="component" value="Unassembled WGS sequence"/>
</dbReference>
<dbReference type="Gene3D" id="2.60.34.20">
    <property type="match status" value="1"/>
</dbReference>
<evidence type="ECO:0000313" key="3">
    <source>
        <dbReference type="Proteomes" id="UP001412067"/>
    </source>
</evidence>
<dbReference type="CDD" id="cd13777">
    <property type="entry name" value="Aar2_N"/>
    <property type="match status" value="1"/>
</dbReference>
<feature type="domain" description="AAR2 N-terminal" evidence="1">
    <location>
        <begin position="19"/>
        <end position="66"/>
    </location>
</feature>
<dbReference type="PANTHER" id="PTHR12689:SF4">
    <property type="entry name" value="PROTEIN AAR2 HOMOLOG"/>
    <property type="match status" value="1"/>
</dbReference>
<proteinExistence type="predicted"/>
<comment type="caution">
    <text evidence="2">The sequence shown here is derived from an EMBL/GenBank/DDBJ whole genome shotgun (WGS) entry which is preliminary data.</text>
</comment>